<dbReference type="RefSeq" id="WP_068362573.1">
    <property type="nucleotide sequence ID" value="NZ_FOJN01000004.1"/>
</dbReference>
<dbReference type="CDD" id="cd07043">
    <property type="entry name" value="STAS_anti-anti-sigma_factors"/>
    <property type="match status" value="1"/>
</dbReference>
<dbReference type="AlphaFoldDB" id="A0A1I0T7Q6"/>
<dbReference type="SUPFAM" id="SSF52091">
    <property type="entry name" value="SpoIIaa-like"/>
    <property type="match status" value="1"/>
</dbReference>
<dbReference type="InterPro" id="IPR036513">
    <property type="entry name" value="STAS_dom_sf"/>
</dbReference>
<name>A0A1I0T7Q6_9NOCA</name>
<evidence type="ECO:0000313" key="3">
    <source>
        <dbReference type="Proteomes" id="UP000182054"/>
    </source>
</evidence>
<dbReference type="Pfam" id="PF13466">
    <property type="entry name" value="STAS_2"/>
    <property type="match status" value="1"/>
</dbReference>
<dbReference type="EMBL" id="FOJN01000004">
    <property type="protein sequence ID" value="SFA47802.1"/>
    <property type="molecule type" value="Genomic_DNA"/>
</dbReference>
<sequence>MTVSTIASDPRTTVLPLSDGTLTVSRTDTTTTYRVGGSIDLANAADLRDALRDAPADDVVLDLTAVDFFGTAALTVVAALDVACEDRGSRLTLRVGDAVARVMGAARWEPSAHVVDVRG</sequence>
<dbReference type="PROSITE" id="PS50801">
    <property type="entry name" value="STAS"/>
    <property type="match status" value="1"/>
</dbReference>
<feature type="domain" description="STAS" evidence="1">
    <location>
        <begin position="20"/>
        <end position="93"/>
    </location>
</feature>
<evidence type="ECO:0000259" key="1">
    <source>
        <dbReference type="PROSITE" id="PS50801"/>
    </source>
</evidence>
<dbReference type="Gene3D" id="3.30.750.24">
    <property type="entry name" value="STAS domain"/>
    <property type="match status" value="1"/>
</dbReference>
<dbReference type="InterPro" id="IPR002645">
    <property type="entry name" value="STAS_dom"/>
</dbReference>
<dbReference type="Proteomes" id="UP000182054">
    <property type="component" value="Unassembled WGS sequence"/>
</dbReference>
<dbReference type="OrthoDB" id="10007544at2"/>
<proteinExistence type="predicted"/>
<protein>
    <submittedName>
        <fullName evidence="2">Anti-anti-sigma factor</fullName>
    </submittedName>
</protein>
<reference evidence="2 3" key="1">
    <citation type="submission" date="2016-10" db="EMBL/GenBank/DDBJ databases">
        <authorList>
            <person name="de Groot N.N."/>
        </authorList>
    </citation>
    <scope>NUCLEOTIDE SEQUENCE [LARGE SCALE GENOMIC DNA]</scope>
    <source>
        <strain evidence="2 3">DSM 44908</strain>
    </source>
</reference>
<accession>A0A1I0T7Q6</accession>
<dbReference type="InterPro" id="IPR058548">
    <property type="entry name" value="MlaB-like_STAS"/>
</dbReference>
<gene>
    <name evidence="2" type="ORF">SAMN05444374_104263</name>
</gene>
<dbReference type="GeneID" id="85485412"/>
<organism evidence="2 3">
    <name type="scientific">Rhodococcoides kroppenstedtii</name>
    <dbReference type="NCBI Taxonomy" id="293050"/>
    <lineage>
        <taxon>Bacteria</taxon>
        <taxon>Bacillati</taxon>
        <taxon>Actinomycetota</taxon>
        <taxon>Actinomycetes</taxon>
        <taxon>Mycobacteriales</taxon>
        <taxon>Nocardiaceae</taxon>
        <taxon>Rhodococcoides</taxon>
    </lineage>
</organism>
<evidence type="ECO:0000313" key="2">
    <source>
        <dbReference type="EMBL" id="SFA47802.1"/>
    </source>
</evidence>